<reference evidence="3" key="2">
    <citation type="submission" date="2012-01" db="EMBL/GenBank/DDBJ databases">
        <title>Complete sequence of chromosome of Marinitoga piezophila KA3.</title>
        <authorList>
            <person name="Lucas S."/>
            <person name="Han J."/>
            <person name="Lapidus A."/>
            <person name="Cheng J.-F."/>
            <person name="Goodwin L."/>
            <person name="Pitluck S."/>
            <person name="Peters L."/>
            <person name="Mikhailova N."/>
            <person name="Teshima H."/>
            <person name="Detter J.C."/>
            <person name="Han C."/>
            <person name="Tapia R."/>
            <person name="Land M."/>
            <person name="Hauser L."/>
            <person name="Kyrpides N."/>
            <person name="Ivanova N."/>
            <person name="Pagani I."/>
            <person name="Jebbar M."/>
            <person name="Vannier P."/>
            <person name="Oger P."/>
            <person name="Cario A."/>
            <person name="Bartlett D."/>
            <person name="Noll K.M."/>
            <person name="Woyke T."/>
        </authorList>
    </citation>
    <scope>NUCLEOTIDE SEQUENCE [LARGE SCALE GENOMIC DNA]</scope>
    <source>
        <strain evidence="3">DSM 14283 / JCM 11233 / KA3</strain>
    </source>
</reference>
<dbReference type="SUPFAM" id="SSF53146">
    <property type="entry name" value="Nitrogenase accessory factor-like"/>
    <property type="match status" value="1"/>
</dbReference>
<organism evidence="2 3">
    <name type="scientific">Marinitoga piezophila (strain DSM 14283 / JCM 11233 / KA3)</name>
    <dbReference type="NCBI Taxonomy" id="443254"/>
    <lineage>
        <taxon>Bacteria</taxon>
        <taxon>Thermotogati</taxon>
        <taxon>Thermotogota</taxon>
        <taxon>Thermotogae</taxon>
        <taxon>Petrotogales</taxon>
        <taxon>Petrotogaceae</taxon>
        <taxon>Marinitoga</taxon>
    </lineage>
</organism>
<dbReference type="KEGG" id="mpz:Marpi_0977"/>
<reference evidence="2 3" key="1">
    <citation type="journal article" date="2012" name="J. Bacteriol.">
        <title>Complete Genome Sequence of the Thermophilic, Piezophilic, Heterotrophic Bacterium Marinitoga piezophila KA3.</title>
        <authorList>
            <person name="Lucas S."/>
            <person name="Han J."/>
            <person name="Lapidus A."/>
            <person name="Cheng J.F."/>
            <person name="Goodwin L.A."/>
            <person name="Pitluck S."/>
            <person name="Peters L."/>
            <person name="Mikhailova N."/>
            <person name="Teshima H."/>
            <person name="Detter J.C."/>
            <person name="Han C."/>
            <person name="Tapia R."/>
            <person name="Land M."/>
            <person name="Hauser L."/>
            <person name="Kyrpides N.C."/>
            <person name="Ivanova N."/>
            <person name="Pagani I."/>
            <person name="Vannier P."/>
            <person name="Oger P."/>
            <person name="Bartlett D.H."/>
            <person name="Noll K.M."/>
            <person name="Woyke T."/>
            <person name="Jebbar M."/>
        </authorList>
    </citation>
    <scope>NUCLEOTIDE SEQUENCE [LARGE SCALE GENOMIC DNA]</scope>
    <source>
        <strain evidence="3">DSM 14283 / JCM 11233 / KA3</strain>
    </source>
</reference>
<keyword evidence="3" id="KW-1185">Reference proteome</keyword>
<dbReference type="Gene3D" id="3.30.420.130">
    <property type="entry name" value="Dinitrogenase iron-molybdenum cofactor biosynthesis domain"/>
    <property type="match status" value="1"/>
</dbReference>
<dbReference type="Proteomes" id="UP000007161">
    <property type="component" value="Chromosome"/>
</dbReference>
<feature type="domain" description="Dinitrogenase iron-molybdenum cofactor biosynthesis" evidence="1">
    <location>
        <begin position="13"/>
        <end position="102"/>
    </location>
</feature>
<dbReference type="InterPro" id="IPR003731">
    <property type="entry name" value="Di-Nase_FeMo-co_biosynth"/>
</dbReference>
<protein>
    <recommendedName>
        <fullName evidence="1">Dinitrogenase iron-molybdenum cofactor biosynthesis domain-containing protein</fullName>
    </recommendedName>
</protein>
<dbReference type="HOGENOM" id="CLU_104194_0_0_0"/>
<name>H2J7P8_MARPK</name>
<dbReference type="OrthoDB" id="9807451at2"/>
<dbReference type="CDD" id="cd00851">
    <property type="entry name" value="MTH1175"/>
    <property type="match status" value="1"/>
</dbReference>
<evidence type="ECO:0000313" key="3">
    <source>
        <dbReference type="Proteomes" id="UP000007161"/>
    </source>
</evidence>
<dbReference type="PANTHER" id="PTHR42983">
    <property type="entry name" value="DINITROGENASE IRON-MOLYBDENUM COFACTOR PROTEIN-RELATED"/>
    <property type="match status" value="1"/>
</dbReference>
<dbReference type="AlphaFoldDB" id="H2J7P8"/>
<accession>H2J7P8</accession>
<evidence type="ECO:0000259" key="1">
    <source>
        <dbReference type="Pfam" id="PF02579"/>
    </source>
</evidence>
<sequence length="114" mass="12627">MKLAIPSQGRDLESLSNDRFARAELFVIYDLDNDEIVEVVENNASEAHGMGPKVSQMLAEKGVNVLILESVGKNAFEVLNAAGIEVYLTKKDKLSNIIENYKNGKLEKVEHATH</sequence>
<evidence type="ECO:0000313" key="2">
    <source>
        <dbReference type="EMBL" id="AEX85389.1"/>
    </source>
</evidence>
<dbReference type="RefSeq" id="WP_014296461.1">
    <property type="nucleotide sequence ID" value="NC_016751.1"/>
</dbReference>
<gene>
    <name evidence="2" type="ordered locus">Marpi_0977</name>
</gene>
<dbReference type="eggNOG" id="COG1433">
    <property type="taxonomic scope" value="Bacteria"/>
</dbReference>
<dbReference type="InterPro" id="IPR033913">
    <property type="entry name" value="MTH1175_dom"/>
</dbReference>
<proteinExistence type="predicted"/>
<dbReference type="InterPro" id="IPR036105">
    <property type="entry name" value="DiNase_FeMo-co_biosyn_sf"/>
</dbReference>
<dbReference type="Pfam" id="PF02579">
    <property type="entry name" value="Nitro_FeMo-Co"/>
    <property type="match status" value="1"/>
</dbReference>
<dbReference type="PANTHER" id="PTHR42983:SF1">
    <property type="entry name" value="IRON-MOLYBDENUM PROTEIN"/>
    <property type="match status" value="1"/>
</dbReference>
<dbReference type="STRING" id="443254.Marpi_0977"/>
<dbReference type="EMBL" id="CP003257">
    <property type="protein sequence ID" value="AEX85389.1"/>
    <property type="molecule type" value="Genomic_DNA"/>
</dbReference>